<dbReference type="Proteomes" id="UP001164116">
    <property type="component" value="Chromosome"/>
</dbReference>
<evidence type="ECO:0000259" key="1">
    <source>
        <dbReference type="Pfam" id="PF13700"/>
    </source>
</evidence>
<protein>
    <submittedName>
        <fullName evidence="2">DUF4158 domain-containing protein</fullName>
    </submittedName>
</protein>
<dbReference type="Pfam" id="PF13700">
    <property type="entry name" value="DUF4158"/>
    <property type="match status" value="1"/>
</dbReference>
<proteinExistence type="predicted"/>
<name>A0ABY6QEZ5_9PSED</name>
<evidence type="ECO:0000313" key="2">
    <source>
        <dbReference type="EMBL" id="UZW18260.1"/>
    </source>
</evidence>
<dbReference type="RefSeq" id="WP_258197718.1">
    <property type="nucleotide sequence ID" value="NZ_CP112866.1"/>
</dbReference>
<sequence length="114" mass="13271">MTQEQRDGFGRYVESPRRDELERYFHLSDDDYKVLVPLRGEYNRLGYAVQLTSLRYLGAFPDDFSAIPQEVLQILSKQLGVNDLTCVLLYAETPQRPAMPSRFRTATVIEYFLT</sequence>
<keyword evidence="3" id="KW-1185">Reference proteome</keyword>
<feature type="domain" description="DUF4158" evidence="1">
    <location>
        <begin position="1"/>
        <end position="95"/>
    </location>
</feature>
<organism evidence="2 3">
    <name type="scientific">Pseudomonas quebecensis</name>
    <dbReference type="NCBI Taxonomy" id="2995174"/>
    <lineage>
        <taxon>Bacteria</taxon>
        <taxon>Pseudomonadati</taxon>
        <taxon>Pseudomonadota</taxon>
        <taxon>Gammaproteobacteria</taxon>
        <taxon>Pseudomonadales</taxon>
        <taxon>Pseudomonadaceae</taxon>
        <taxon>Pseudomonas</taxon>
    </lineage>
</organism>
<dbReference type="InterPro" id="IPR025296">
    <property type="entry name" value="DUF4158"/>
</dbReference>
<evidence type="ECO:0000313" key="3">
    <source>
        <dbReference type="Proteomes" id="UP001164116"/>
    </source>
</evidence>
<gene>
    <name evidence="2" type="ORF">OSC50_23245</name>
</gene>
<accession>A0ABY6QEZ5</accession>
<reference evidence="2" key="1">
    <citation type="submission" date="2022-11" db="EMBL/GenBank/DDBJ databases">
        <title>Taxonomic description of a new Pseudomonas species.</title>
        <authorList>
            <person name="Tambong J.T."/>
        </authorList>
    </citation>
    <scope>NUCLEOTIDE SEQUENCE</scope>
    <source>
        <strain evidence="2">S1Bt42</strain>
    </source>
</reference>
<dbReference type="EMBL" id="CP112866">
    <property type="protein sequence ID" value="UZW18260.1"/>
    <property type="molecule type" value="Genomic_DNA"/>
</dbReference>